<feature type="compositionally biased region" description="Basic and acidic residues" evidence="1">
    <location>
        <begin position="20"/>
        <end position="29"/>
    </location>
</feature>
<evidence type="ECO:0000313" key="4">
    <source>
        <dbReference type="Proteomes" id="UP000036102"/>
    </source>
</evidence>
<evidence type="ECO:0000256" key="1">
    <source>
        <dbReference type="SAM" id="MobiDB-lite"/>
    </source>
</evidence>
<feature type="region of interest" description="Disordered" evidence="1">
    <location>
        <begin position="1"/>
        <end position="30"/>
    </location>
</feature>
<dbReference type="EMBL" id="LFBU01000001">
    <property type="protein sequence ID" value="KMQ76745.1"/>
    <property type="molecule type" value="Genomic_DNA"/>
</dbReference>
<dbReference type="OrthoDB" id="6160351at2"/>
<dbReference type="STRING" id="1658765.Msub_12959"/>
<evidence type="ECO:0000256" key="2">
    <source>
        <dbReference type="SAM" id="Phobius"/>
    </source>
</evidence>
<keyword evidence="2" id="KW-1133">Transmembrane helix</keyword>
<protein>
    <recommendedName>
        <fullName evidence="5">Transmembrane protein</fullName>
    </recommendedName>
</protein>
<keyword evidence="2" id="KW-0472">Membrane</keyword>
<evidence type="ECO:0000313" key="3">
    <source>
        <dbReference type="EMBL" id="KMQ76745.1"/>
    </source>
</evidence>
<keyword evidence="4" id="KW-1185">Reference proteome</keyword>
<feature type="transmembrane region" description="Helical" evidence="2">
    <location>
        <begin position="119"/>
        <end position="136"/>
    </location>
</feature>
<keyword evidence="2" id="KW-0812">Transmembrane</keyword>
<proteinExistence type="predicted"/>
<evidence type="ECO:0008006" key="5">
    <source>
        <dbReference type="Google" id="ProtNLM"/>
    </source>
</evidence>
<dbReference type="Proteomes" id="UP000036102">
    <property type="component" value="Unassembled WGS sequence"/>
</dbReference>
<reference evidence="3 4" key="1">
    <citation type="submission" date="2015-06" db="EMBL/GenBank/DDBJ databases">
        <title>Marinobacter subterrani, a genetically tractable neutrophilic iron-oxidizing strain isolated from the Soudan Iron Mine.</title>
        <authorList>
            <person name="Bonis B.M."/>
            <person name="Gralnick J.A."/>
        </authorList>
    </citation>
    <scope>NUCLEOTIDE SEQUENCE [LARGE SCALE GENOMIC DNA]</scope>
    <source>
        <strain evidence="3 4">JG233</strain>
    </source>
</reference>
<comment type="caution">
    <text evidence="3">The sequence shown here is derived from an EMBL/GenBank/DDBJ whole genome shotgun (WGS) entry which is preliminary data.</text>
</comment>
<sequence>MNATLKDAGCASTAYRSNRKTHEPAEDHQQSAVFRKSWTMGKPLSKGKLSGVYPTHFLETWGPKEVREDEENLRRFRAEAEAGGESFNPVGWIDAESIRYATLPKVSWALLWMQHGGRILFTWLLPVWGLAMAFLWTQEHDHVTFHEFFWDGIFPFLAYFFLPMLMCWGIGGFLEKKYPKVVYQEPKGPLWELNRRTGMVTLFKDPEKEGQSGEVRGQAPFHEWDGYLLSLPDHQGNIWYRLVLVHKTREWALPMNQLLAVTTNRADVLAYWDLVRQYMDVSKPLPDIPLFEAWRHLDPTTRAYDEKNGRDPHYWRNMSEEEYEAYKRRNWTDLNNSSF</sequence>
<name>A0A0J7M727_9GAMM</name>
<dbReference type="RefSeq" id="WP_048496676.1">
    <property type="nucleotide sequence ID" value="NZ_LFBU01000001.1"/>
</dbReference>
<organism evidence="3 4">
    <name type="scientific">Marinobacter subterrani</name>
    <dbReference type="NCBI Taxonomy" id="1658765"/>
    <lineage>
        <taxon>Bacteria</taxon>
        <taxon>Pseudomonadati</taxon>
        <taxon>Pseudomonadota</taxon>
        <taxon>Gammaproteobacteria</taxon>
        <taxon>Pseudomonadales</taxon>
        <taxon>Marinobacteraceae</taxon>
        <taxon>Marinobacter</taxon>
    </lineage>
</organism>
<dbReference type="PATRIC" id="fig|1658765.3.peg.2986"/>
<gene>
    <name evidence="3" type="ORF">Msub_12959</name>
</gene>
<dbReference type="AlphaFoldDB" id="A0A0J7M727"/>
<feature type="transmembrane region" description="Helical" evidence="2">
    <location>
        <begin position="156"/>
        <end position="174"/>
    </location>
</feature>
<accession>A0A0J7M727</accession>